<protein>
    <submittedName>
        <fullName evidence="2">Uncharacterized protein</fullName>
    </submittedName>
</protein>
<dbReference type="AlphaFoldDB" id="A0A438DTW9"/>
<comment type="caution">
    <text evidence="2">The sequence shown here is derived from an EMBL/GenBank/DDBJ whole genome shotgun (WGS) entry which is preliminary data.</text>
</comment>
<proteinExistence type="predicted"/>
<sequence>MALNQPAWCTPALLKVLLGLLALCLAGYILGPPLYWHSMEGLAAVSRSTSAAAASSSSCPACVCDCSSQPLLSIPHAFFEQYYCQNLNLGVYPFWVSFHEGGIEKMGLTQISFLGIGNPYGLRNPGSNKITSNSRITLYG</sequence>
<dbReference type="EMBL" id="QGNW01001499">
    <property type="protein sequence ID" value="RVW38913.1"/>
    <property type="molecule type" value="Genomic_DNA"/>
</dbReference>
<evidence type="ECO:0000256" key="1">
    <source>
        <dbReference type="SAM" id="Phobius"/>
    </source>
</evidence>
<dbReference type="Proteomes" id="UP000288805">
    <property type="component" value="Unassembled WGS sequence"/>
</dbReference>
<accession>A0A438DTW9</accession>
<keyword evidence="1" id="KW-1133">Transmembrane helix</keyword>
<keyword evidence="1" id="KW-0472">Membrane</keyword>
<gene>
    <name evidence="2" type="ORF">CK203_073643</name>
</gene>
<evidence type="ECO:0000313" key="2">
    <source>
        <dbReference type="EMBL" id="RVW38913.1"/>
    </source>
</evidence>
<keyword evidence="1" id="KW-0812">Transmembrane</keyword>
<name>A0A438DTW9_VITVI</name>
<reference evidence="2 3" key="1">
    <citation type="journal article" date="2018" name="PLoS Genet.">
        <title>Population sequencing reveals clonal diversity and ancestral inbreeding in the grapevine cultivar Chardonnay.</title>
        <authorList>
            <person name="Roach M.J."/>
            <person name="Johnson D.L."/>
            <person name="Bohlmann J."/>
            <person name="van Vuuren H.J."/>
            <person name="Jones S.J."/>
            <person name="Pretorius I.S."/>
            <person name="Schmidt S.A."/>
            <person name="Borneman A.R."/>
        </authorList>
    </citation>
    <scope>NUCLEOTIDE SEQUENCE [LARGE SCALE GENOMIC DNA]</scope>
    <source>
        <strain evidence="3">cv. Chardonnay</strain>
        <tissue evidence="2">Leaf</tissue>
    </source>
</reference>
<dbReference type="Pfam" id="PF06364">
    <property type="entry name" value="DUF1068"/>
    <property type="match status" value="1"/>
</dbReference>
<dbReference type="InterPro" id="IPR010471">
    <property type="entry name" value="DUF1068"/>
</dbReference>
<feature type="transmembrane region" description="Helical" evidence="1">
    <location>
        <begin position="12"/>
        <end position="30"/>
    </location>
</feature>
<evidence type="ECO:0000313" key="3">
    <source>
        <dbReference type="Proteomes" id="UP000288805"/>
    </source>
</evidence>
<organism evidence="2 3">
    <name type="scientific">Vitis vinifera</name>
    <name type="common">Grape</name>
    <dbReference type="NCBI Taxonomy" id="29760"/>
    <lineage>
        <taxon>Eukaryota</taxon>
        <taxon>Viridiplantae</taxon>
        <taxon>Streptophyta</taxon>
        <taxon>Embryophyta</taxon>
        <taxon>Tracheophyta</taxon>
        <taxon>Spermatophyta</taxon>
        <taxon>Magnoliopsida</taxon>
        <taxon>eudicotyledons</taxon>
        <taxon>Gunneridae</taxon>
        <taxon>Pentapetalae</taxon>
        <taxon>rosids</taxon>
        <taxon>Vitales</taxon>
        <taxon>Vitaceae</taxon>
        <taxon>Viteae</taxon>
        <taxon>Vitis</taxon>
    </lineage>
</organism>